<feature type="coiled-coil region" evidence="1">
    <location>
        <begin position="20"/>
        <end position="47"/>
    </location>
</feature>
<name>A0A4Y7Q7H9_9AGAM</name>
<proteinExistence type="predicted"/>
<keyword evidence="1" id="KW-0175">Coiled coil</keyword>
<organism evidence="3 4">
    <name type="scientific">Rickenella mellea</name>
    <dbReference type="NCBI Taxonomy" id="50990"/>
    <lineage>
        <taxon>Eukaryota</taxon>
        <taxon>Fungi</taxon>
        <taxon>Dikarya</taxon>
        <taxon>Basidiomycota</taxon>
        <taxon>Agaricomycotina</taxon>
        <taxon>Agaricomycetes</taxon>
        <taxon>Hymenochaetales</taxon>
        <taxon>Rickenellaceae</taxon>
        <taxon>Rickenella</taxon>
    </lineage>
</organism>
<accession>A0A4Y7Q7H9</accession>
<keyword evidence="2" id="KW-0472">Membrane</keyword>
<keyword evidence="2" id="KW-0812">Transmembrane</keyword>
<dbReference type="STRING" id="50990.A0A4Y7Q7H9"/>
<dbReference type="OrthoDB" id="2788977at2759"/>
<dbReference type="VEuPathDB" id="FungiDB:BD410DRAFT_142397"/>
<evidence type="ECO:0000313" key="4">
    <source>
        <dbReference type="Proteomes" id="UP000294933"/>
    </source>
</evidence>
<evidence type="ECO:0000256" key="1">
    <source>
        <dbReference type="SAM" id="Coils"/>
    </source>
</evidence>
<evidence type="ECO:0000313" key="3">
    <source>
        <dbReference type="EMBL" id="TDL23607.1"/>
    </source>
</evidence>
<keyword evidence="2" id="KW-1133">Transmembrane helix</keyword>
<sequence length="201" mass="22999">MNTHHSQSPSSELTWQAEANKRLESAVQEALQRAKQDESHIKALESKLANDLSNSRSIHHLLADSLGKLETNRQLVDRALVDHIPHIYQDLHDSMESLLALEERLPERRAQVQTIRTVYDSGRITARELTTQLEWRQASLQDKARRVIFTRTAPVSAAEVAAARLAFCLIFILFVWQFGTAMDGAYRAYRHRLVWGDKLMS</sequence>
<dbReference type="Proteomes" id="UP000294933">
    <property type="component" value="Unassembled WGS sequence"/>
</dbReference>
<feature type="transmembrane region" description="Helical" evidence="2">
    <location>
        <begin position="161"/>
        <end position="182"/>
    </location>
</feature>
<protein>
    <submittedName>
        <fullName evidence="3">Uncharacterized protein</fullName>
    </submittedName>
</protein>
<dbReference type="AlphaFoldDB" id="A0A4Y7Q7H9"/>
<reference evidence="3 4" key="1">
    <citation type="submission" date="2018-06" db="EMBL/GenBank/DDBJ databases">
        <title>A transcriptomic atlas of mushroom development highlights an independent origin of complex multicellularity.</title>
        <authorList>
            <consortium name="DOE Joint Genome Institute"/>
            <person name="Krizsan K."/>
            <person name="Almasi E."/>
            <person name="Merenyi Z."/>
            <person name="Sahu N."/>
            <person name="Viragh M."/>
            <person name="Koszo T."/>
            <person name="Mondo S."/>
            <person name="Kiss B."/>
            <person name="Balint B."/>
            <person name="Kues U."/>
            <person name="Barry K."/>
            <person name="Hegedus J.C."/>
            <person name="Henrissat B."/>
            <person name="Johnson J."/>
            <person name="Lipzen A."/>
            <person name="Ohm R."/>
            <person name="Nagy I."/>
            <person name="Pangilinan J."/>
            <person name="Yan J."/>
            <person name="Xiong Y."/>
            <person name="Grigoriev I.V."/>
            <person name="Hibbett D.S."/>
            <person name="Nagy L.G."/>
        </authorList>
    </citation>
    <scope>NUCLEOTIDE SEQUENCE [LARGE SCALE GENOMIC DNA]</scope>
    <source>
        <strain evidence="3 4">SZMC22713</strain>
    </source>
</reference>
<evidence type="ECO:0000256" key="2">
    <source>
        <dbReference type="SAM" id="Phobius"/>
    </source>
</evidence>
<gene>
    <name evidence="3" type="ORF">BD410DRAFT_142397</name>
</gene>
<dbReference type="EMBL" id="ML170169">
    <property type="protein sequence ID" value="TDL23607.1"/>
    <property type="molecule type" value="Genomic_DNA"/>
</dbReference>
<keyword evidence="4" id="KW-1185">Reference proteome</keyword>